<dbReference type="SUPFAM" id="SSF82866">
    <property type="entry name" value="Multidrug efflux transporter AcrB transmembrane domain"/>
    <property type="match status" value="2"/>
</dbReference>
<gene>
    <name evidence="9" type="ORF">ACFP1Z_19525</name>
</gene>
<keyword evidence="10" id="KW-1185">Reference proteome</keyword>
<evidence type="ECO:0000259" key="8">
    <source>
        <dbReference type="Pfam" id="PF03176"/>
    </source>
</evidence>
<feature type="transmembrane region" description="Helical" evidence="7">
    <location>
        <begin position="309"/>
        <end position="332"/>
    </location>
</feature>
<evidence type="ECO:0000256" key="2">
    <source>
        <dbReference type="ARBA" id="ARBA00022475"/>
    </source>
</evidence>
<feature type="transmembrane region" description="Helical" evidence="7">
    <location>
        <begin position="621"/>
        <end position="645"/>
    </location>
</feature>
<feature type="transmembrane region" description="Helical" evidence="7">
    <location>
        <begin position="657"/>
        <end position="677"/>
    </location>
</feature>
<feature type="transmembrane region" description="Helical" evidence="7">
    <location>
        <begin position="178"/>
        <end position="197"/>
    </location>
</feature>
<evidence type="ECO:0000313" key="9">
    <source>
        <dbReference type="EMBL" id="MFC5722360.1"/>
    </source>
</evidence>
<feature type="transmembrane region" description="Helical" evidence="7">
    <location>
        <begin position="580"/>
        <end position="600"/>
    </location>
</feature>
<evidence type="ECO:0000256" key="6">
    <source>
        <dbReference type="SAM" id="MobiDB-lite"/>
    </source>
</evidence>
<evidence type="ECO:0000256" key="1">
    <source>
        <dbReference type="ARBA" id="ARBA00004651"/>
    </source>
</evidence>
<feature type="transmembrane region" description="Helical" evidence="7">
    <location>
        <begin position="554"/>
        <end position="574"/>
    </location>
</feature>
<keyword evidence="2" id="KW-1003">Cell membrane</keyword>
<evidence type="ECO:0000313" key="10">
    <source>
        <dbReference type="Proteomes" id="UP001596083"/>
    </source>
</evidence>
<comment type="caution">
    <text evidence="9">The sequence shown here is derived from an EMBL/GenBank/DDBJ whole genome shotgun (WGS) entry which is preliminary data.</text>
</comment>
<feature type="transmembrane region" description="Helical" evidence="7">
    <location>
        <begin position="204"/>
        <end position="225"/>
    </location>
</feature>
<keyword evidence="5 7" id="KW-0472">Membrane</keyword>
<evidence type="ECO:0000256" key="3">
    <source>
        <dbReference type="ARBA" id="ARBA00022692"/>
    </source>
</evidence>
<feature type="compositionally biased region" description="Basic and acidic residues" evidence="6">
    <location>
        <begin position="697"/>
        <end position="709"/>
    </location>
</feature>
<accession>A0ABW0Z0J3</accession>
<dbReference type="InterPro" id="IPR050545">
    <property type="entry name" value="Mycobact_MmpL"/>
</dbReference>
<keyword evidence="4 7" id="KW-1133">Transmembrane helix</keyword>
<organism evidence="9 10">
    <name type="scientific">Streptomyces gamaensis</name>
    <dbReference type="NCBI Taxonomy" id="1763542"/>
    <lineage>
        <taxon>Bacteria</taxon>
        <taxon>Bacillati</taxon>
        <taxon>Actinomycetota</taxon>
        <taxon>Actinomycetes</taxon>
        <taxon>Kitasatosporales</taxon>
        <taxon>Streptomycetaceae</taxon>
        <taxon>Streptomyces</taxon>
    </lineage>
</organism>
<evidence type="ECO:0000256" key="4">
    <source>
        <dbReference type="ARBA" id="ARBA00022989"/>
    </source>
</evidence>
<dbReference type="PANTHER" id="PTHR33406:SF13">
    <property type="entry name" value="MEMBRANE PROTEIN YDFJ"/>
    <property type="match status" value="1"/>
</dbReference>
<dbReference type="EMBL" id="JBHSPB010000011">
    <property type="protein sequence ID" value="MFC5722360.1"/>
    <property type="molecule type" value="Genomic_DNA"/>
</dbReference>
<evidence type="ECO:0000256" key="7">
    <source>
        <dbReference type="SAM" id="Phobius"/>
    </source>
</evidence>
<reference evidence="10" key="1">
    <citation type="journal article" date="2019" name="Int. J. Syst. Evol. Microbiol.">
        <title>The Global Catalogue of Microorganisms (GCM) 10K type strain sequencing project: providing services to taxonomists for standard genome sequencing and annotation.</title>
        <authorList>
            <consortium name="The Broad Institute Genomics Platform"/>
            <consortium name="The Broad Institute Genome Sequencing Center for Infectious Disease"/>
            <person name="Wu L."/>
            <person name="Ma J."/>
        </authorList>
    </citation>
    <scope>NUCLEOTIDE SEQUENCE [LARGE SCALE GENOMIC DNA]</scope>
    <source>
        <strain evidence="10">CGMCC 4.7304</strain>
    </source>
</reference>
<dbReference type="RefSeq" id="WP_390317754.1">
    <property type="nucleotide sequence ID" value="NZ_JBHSPB010000011.1"/>
</dbReference>
<keyword evidence="3 7" id="KW-0812">Transmembrane</keyword>
<dbReference type="Gene3D" id="1.20.1640.10">
    <property type="entry name" value="Multidrug efflux transporter AcrB transmembrane domain"/>
    <property type="match status" value="2"/>
</dbReference>
<feature type="transmembrane region" description="Helical" evidence="7">
    <location>
        <begin position="283"/>
        <end position="303"/>
    </location>
</feature>
<name>A0ABW0Z0J3_9ACTN</name>
<feature type="transmembrane region" description="Helical" evidence="7">
    <location>
        <begin position="370"/>
        <end position="388"/>
    </location>
</feature>
<feature type="region of interest" description="Disordered" evidence="6">
    <location>
        <begin position="697"/>
        <end position="719"/>
    </location>
</feature>
<comment type="subcellular location">
    <subcellularLocation>
        <location evidence="1">Cell membrane</location>
        <topology evidence="1">Multi-pass membrane protein</topology>
    </subcellularLocation>
</comment>
<proteinExistence type="predicted"/>
<feature type="domain" description="Membrane transport protein MMPL" evidence="8">
    <location>
        <begin position="44"/>
        <end position="371"/>
    </location>
</feature>
<sequence length="719" mass="74414">MTRSFALVVVRHRRWVISLWAVFLGAAALFLPGFTGTLAVPSFVMPDTESAQAGRIVQEGFPEFGAEQMIAVFRSPGLDAEDPLFRKTVDRASAALSAQPGIAGVSDLPVPSAGDTRHTAYRLVGVAGAPDRRQARSAAQQTALADTADRVSGHRVSADLLGLTAAVTQLQEKMAPSLRLADALAVTAACTALLLVLRRPVPAALPLLAAGTTVAVALALLGVVPGVSVDLFTAATTSALGLGVGLDYALLVLMRFREHRAEGADGQRAAVAAVLTAGRTVTYSALTVVAGAASLLVVGMPLVRSCALGAMAVTATALLAAVTLLPACLAQWPDAVTATRRPRTTGRNTDRAKRPGGWELWARQVMRRPWPCALAALAVLALASWPAAGLRTGFDFDRGALAGTPAGTALHTLETQGAAGAAATVVIALPHPGTQVPQELPALMNALATDPDIAAAVPVGNERGTTAVLVLPRSAIDAAPTASLVDRLRHHVLPSALPPGRRACVGGAPAALADQHTVVDDSLVTVAVCLLVGALCFLTVAFRSLLLPLKAIAANIAVTAATFGILRVCAPWLGTAGHPVINHYVPLVTVVMLFGLSLDYEMFLVRRVRERHLAGDDDTTAVAVALSRTATPITLAAAVMVAAFASFTTVGSAAVRQFGFAVAVAIALDATVVRLLLVPALMRLLGRWNWWLPGSGDRRHGERPVRAGADRPGALSGRP</sequence>
<feature type="domain" description="Membrane transport protein MMPL" evidence="8">
    <location>
        <begin position="446"/>
        <end position="692"/>
    </location>
</feature>
<evidence type="ECO:0000256" key="5">
    <source>
        <dbReference type="ARBA" id="ARBA00023136"/>
    </source>
</evidence>
<dbReference type="Proteomes" id="UP001596083">
    <property type="component" value="Unassembled WGS sequence"/>
</dbReference>
<dbReference type="Pfam" id="PF03176">
    <property type="entry name" value="MMPL"/>
    <property type="match status" value="2"/>
</dbReference>
<dbReference type="InterPro" id="IPR004869">
    <property type="entry name" value="MMPL_dom"/>
</dbReference>
<feature type="transmembrane region" description="Helical" evidence="7">
    <location>
        <begin position="522"/>
        <end position="542"/>
    </location>
</feature>
<feature type="transmembrane region" description="Helical" evidence="7">
    <location>
        <begin position="231"/>
        <end position="253"/>
    </location>
</feature>
<dbReference type="PANTHER" id="PTHR33406">
    <property type="entry name" value="MEMBRANE PROTEIN MJ1562-RELATED"/>
    <property type="match status" value="1"/>
</dbReference>
<protein>
    <submittedName>
        <fullName evidence="9">MMPL family transporter</fullName>
    </submittedName>
</protein>